<dbReference type="GO" id="GO:0008270">
    <property type="term" value="F:zinc ion binding"/>
    <property type="evidence" value="ECO:0007669"/>
    <property type="project" value="UniProtKB-UniRule"/>
</dbReference>
<dbReference type="SMART" id="SM00731">
    <property type="entry name" value="SprT"/>
    <property type="match status" value="1"/>
</dbReference>
<dbReference type="Proteomes" id="UP000030539">
    <property type="component" value="Unassembled WGS sequence"/>
</dbReference>
<comment type="subcellular location">
    <subcellularLocation>
        <location evidence="1 7">Cytoplasm</location>
    </subcellularLocation>
</comment>
<dbReference type="eggNOG" id="COG3091">
    <property type="taxonomic scope" value="Bacteria"/>
</dbReference>
<dbReference type="PANTHER" id="PTHR38773">
    <property type="entry name" value="PROTEIN SPRT"/>
    <property type="match status" value="1"/>
</dbReference>
<dbReference type="NCBIfam" id="NF003421">
    <property type="entry name" value="PRK04860.1"/>
    <property type="match status" value="1"/>
</dbReference>
<dbReference type="STRING" id="155515.JP36_07225"/>
<evidence type="ECO:0000313" key="10">
    <source>
        <dbReference type="Proteomes" id="UP000030539"/>
    </source>
</evidence>
<evidence type="ECO:0000256" key="2">
    <source>
        <dbReference type="ARBA" id="ARBA00006591"/>
    </source>
</evidence>
<keyword evidence="6 7" id="KW-0862">Zinc</keyword>
<name>A0A0A2XXK0_9PAST</name>
<evidence type="ECO:0000256" key="3">
    <source>
        <dbReference type="ARBA" id="ARBA00020082"/>
    </source>
</evidence>
<evidence type="ECO:0000256" key="1">
    <source>
        <dbReference type="ARBA" id="ARBA00004496"/>
    </source>
</evidence>
<dbReference type="PANTHER" id="PTHR38773:SF1">
    <property type="entry name" value="PROTEIN SPRT"/>
    <property type="match status" value="1"/>
</dbReference>
<dbReference type="Pfam" id="PF10263">
    <property type="entry name" value="SprT-like"/>
    <property type="match status" value="1"/>
</dbReference>
<proteinExistence type="inferred from homology"/>
<evidence type="ECO:0000313" key="9">
    <source>
        <dbReference type="EMBL" id="KGQ37156.1"/>
    </source>
</evidence>
<feature type="active site" evidence="7">
    <location>
        <position position="81"/>
    </location>
</feature>
<keyword evidence="5 7" id="KW-0479">Metal-binding</keyword>
<evidence type="ECO:0000256" key="4">
    <source>
        <dbReference type="ARBA" id="ARBA00022490"/>
    </source>
</evidence>
<accession>A0A0A2XXK0</accession>
<dbReference type="HAMAP" id="MF_00746">
    <property type="entry name" value="SprT"/>
    <property type="match status" value="1"/>
</dbReference>
<comment type="caution">
    <text evidence="9">The sequence shown here is derived from an EMBL/GenBank/DDBJ whole genome shotgun (WGS) entry which is preliminary data.</text>
</comment>
<protein>
    <recommendedName>
        <fullName evidence="3 7">Protein SprT</fullName>
    </recommendedName>
</protein>
<dbReference type="GO" id="GO:0005737">
    <property type="term" value="C:cytoplasm"/>
    <property type="evidence" value="ECO:0007669"/>
    <property type="project" value="UniProtKB-SubCell"/>
</dbReference>
<evidence type="ECO:0000256" key="5">
    <source>
        <dbReference type="ARBA" id="ARBA00022723"/>
    </source>
</evidence>
<dbReference type="AlphaFoldDB" id="A0A0A2XXK0"/>
<comment type="similarity">
    <text evidence="2 7">Belongs to the SprT family.</text>
</comment>
<organism evidence="9 10">
    <name type="scientific">Gallibacterium genomosp. 1</name>
    <dbReference type="NCBI Taxonomy" id="155515"/>
    <lineage>
        <taxon>Bacteria</taxon>
        <taxon>Pseudomonadati</taxon>
        <taxon>Pseudomonadota</taxon>
        <taxon>Gammaproteobacteria</taxon>
        <taxon>Pasteurellales</taxon>
        <taxon>Pasteurellaceae</taxon>
        <taxon>Gallibacterium</taxon>
    </lineage>
</organism>
<evidence type="ECO:0000256" key="7">
    <source>
        <dbReference type="HAMAP-Rule" id="MF_00746"/>
    </source>
</evidence>
<comment type="cofactor">
    <cofactor evidence="7">
        <name>Zn(2+)</name>
        <dbReference type="ChEBI" id="CHEBI:29105"/>
    </cofactor>
    <text evidence="7">Binds 1 zinc ion.</text>
</comment>
<dbReference type="InterPro" id="IPR006640">
    <property type="entry name" value="SprT-like_domain"/>
</dbReference>
<feature type="binding site" evidence="7">
    <location>
        <position position="80"/>
    </location>
    <ligand>
        <name>Zn(2+)</name>
        <dbReference type="ChEBI" id="CHEBI:29105"/>
    </ligand>
</feature>
<feature type="binding site" evidence="7">
    <location>
        <position position="84"/>
    </location>
    <ligand>
        <name>Zn(2+)</name>
        <dbReference type="ChEBI" id="CHEBI:29105"/>
    </ligand>
</feature>
<evidence type="ECO:0000259" key="8">
    <source>
        <dbReference type="SMART" id="SM00731"/>
    </source>
</evidence>
<dbReference type="EMBL" id="JPXX01000020">
    <property type="protein sequence ID" value="KGQ37156.1"/>
    <property type="molecule type" value="Genomic_DNA"/>
</dbReference>
<feature type="domain" description="SprT-like" evidence="8">
    <location>
        <begin position="18"/>
        <end position="167"/>
    </location>
</feature>
<keyword evidence="4 7" id="KW-0963">Cytoplasm</keyword>
<dbReference type="InterPro" id="IPR023483">
    <property type="entry name" value="Uncharacterised_SprT"/>
</dbReference>
<evidence type="ECO:0000256" key="6">
    <source>
        <dbReference type="ARBA" id="ARBA00022833"/>
    </source>
</evidence>
<dbReference type="RefSeq" id="WP_039133425.1">
    <property type="nucleotide sequence ID" value="NZ_JPXX01000020.1"/>
</dbReference>
<reference evidence="9 10" key="1">
    <citation type="submission" date="2014-08" db="EMBL/GenBank/DDBJ databases">
        <title>Chaperone-usher fimbriae in a diverse selection of Gallibacterium genomes.</title>
        <authorList>
            <person name="Kudirkiene E."/>
            <person name="Bager R.J."/>
            <person name="Johnson T.J."/>
            <person name="Bojesen A.M."/>
        </authorList>
    </citation>
    <scope>NUCLEOTIDE SEQUENCE [LARGE SCALE GENOMIC DNA]</scope>
    <source>
        <strain evidence="9 10">CCM5974</strain>
    </source>
</reference>
<dbReference type="GO" id="GO:0006950">
    <property type="term" value="P:response to stress"/>
    <property type="evidence" value="ECO:0007669"/>
    <property type="project" value="UniProtKB-ARBA"/>
</dbReference>
<sequence>MEQQQKQQLRHLNLQVNCKLTQCLLLAESHFNCSFVRPNISYKLRGVKAGVAYLQQWEIRLNPILLLENGQRFIEQVVPHELAHLLVYQQFGRVKPHGREWQDVMQNVFGVPAETRHQFEIKSVQGQTFPYQCACQTHHLTARRHQKIQQQGIQYFCKKCKKQLHFVTLS</sequence>
<gene>
    <name evidence="7" type="primary">sprT</name>
    <name evidence="9" type="ORF">JP36_07225</name>
</gene>